<reference evidence="2" key="1">
    <citation type="submission" date="2021-02" db="EMBL/GenBank/DDBJ databases">
        <title>Genome sequence Cadophora malorum strain M34.</title>
        <authorList>
            <person name="Stefanovic E."/>
            <person name="Vu D."/>
            <person name="Scully C."/>
            <person name="Dijksterhuis J."/>
            <person name="Roader J."/>
            <person name="Houbraken J."/>
        </authorList>
    </citation>
    <scope>NUCLEOTIDE SEQUENCE</scope>
    <source>
        <strain evidence="2">M34</strain>
    </source>
</reference>
<comment type="caution">
    <text evidence="2">The sequence shown here is derived from an EMBL/GenBank/DDBJ whole genome shotgun (WGS) entry which is preliminary data.</text>
</comment>
<protein>
    <submittedName>
        <fullName evidence="2">Uncharacterized protein</fullName>
    </submittedName>
</protein>
<dbReference type="Proteomes" id="UP000664132">
    <property type="component" value="Unassembled WGS sequence"/>
</dbReference>
<proteinExistence type="predicted"/>
<gene>
    <name evidence="2" type="ORF">IFR04_014105</name>
</gene>
<keyword evidence="3" id="KW-1185">Reference proteome</keyword>
<evidence type="ECO:0000313" key="2">
    <source>
        <dbReference type="EMBL" id="KAG4412764.1"/>
    </source>
</evidence>
<accession>A0A8H7T3F8</accession>
<organism evidence="2 3">
    <name type="scientific">Cadophora malorum</name>
    <dbReference type="NCBI Taxonomy" id="108018"/>
    <lineage>
        <taxon>Eukaryota</taxon>
        <taxon>Fungi</taxon>
        <taxon>Dikarya</taxon>
        <taxon>Ascomycota</taxon>
        <taxon>Pezizomycotina</taxon>
        <taxon>Leotiomycetes</taxon>
        <taxon>Helotiales</taxon>
        <taxon>Ploettnerulaceae</taxon>
        <taxon>Cadophora</taxon>
    </lineage>
</organism>
<feature type="region of interest" description="Disordered" evidence="1">
    <location>
        <begin position="130"/>
        <end position="151"/>
    </location>
</feature>
<feature type="compositionally biased region" description="Basic and acidic residues" evidence="1">
    <location>
        <begin position="174"/>
        <end position="189"/>
    </location>
</feature>
<name>A0A8H7T3F8_9HELO</name>
<feature type="region of interest" description="Disordered" evidence="1">
    <location>
        <begin position="1"/>
        <end position="43"/>
    </location>
</feature>
<feature type="compositionally biased region" description="Polar residues" evidence="1">
    <location>
        <begin position="12"/>
        <end position="28"/>
    </location>
</feature>
<sequence>MPLKLERPPQAQEASSDATLSTNPNSDPAASDEVKDETTLKPVSQLVKEHSTTLCPQSIADDAALHDFGSSPSHCLPSSSAVRRTIQDMFEPRLHSAQDVFQAASFSKSPQSTKRKAAGNLDFVIWKDLPEKPKSESSASDPEDLDRKPRAGLRVVQVSRIAQPVIPVPFAKGWGDEEPIRVRGRRQED</sequence>
<dbReference type="EMBL" id="JAFJYH010000356">
    <property type="protein sequence ID" value="KAG4412764.1"/>
    <property type="molecule type" value="Genomic_DNA"/>
</dbReference>
<evidence type="ECO:0000256" key="1">
    <source>
        <dbReference type="SAM" id="MobiDB-lite"/>
    </source>
</evidence>
<feature type="region of interest" description="Disordered" evidence="1">
    <location>
        <begin position="170"/>
        <end position="189"/>
    </location>
</feature>
<evidence type="ECO:0000313" key="3">
    <source>
        <dbReference type="Proteomes" id="UP000664132"/>
    </source>
</evidence>
<dbReference type="AlphaFoldDB" id="A0A8H7T3F8"/>